<proteinExistence type="predicted"/>
<dbReference type="AlphaFoldDB" id="A0A2S7YPA3"/>
<feature type="compositionally biased region" description="Basic residues" evidence="1">
    <location>
        <begin position="17"/>
        <end position="30"/>
    </location>
</feature>
<evidence type="ECO:0000256" key="1">
    <source>
        <dbReference type="SAM" id="MobiDB-lite"/>
    </source>
</evidence>
<dbReference type="EMBL" id="JRHA01000010">
    <property type="protein sequence ID" value="PQK18020.1"/>
    <property type="molecule type" value="Genomic_DNA"/>
</dbReference>
<reference evidence="2 3" key="1">
    <citation type="submission" date="2016-07" db="EMBL/GenBank/DDBJ databases">
        <title>Comparative genomics of the entomopathogenic fungus Beauveria bassiana.</title>
        <authorList>
            <person name="Valero Jimenez C.A."/>
            <person name="Zwaan B.J."/>
            <person name="Van Kan J.A."/>
            <person name="Takken W."/>
            <person name="Debets A.J."/>
            <person name="Schoustra S.E."/>
            <person name="Koenraadt C.J."/>
        </authorList>
    </citation>
    <scope>NUCLEOTIDE SEQUENCE [LARGE SCALE GENOMIC DNA]</scope>
    <source>
        <strain evidence="2 3">ARSEF 8028</strain>
    </source>
</reference>
<accession>A0A2S7YPA3</accession>
<protein>
    <submittedName>
        <fullName evidence="2">Uncharacterized protein</fullName>
    </submittedName>
</protein>
<organism evidence="2 3">
    <name type="scientific">Beauveria bassiana</name>
    <name type="common">White muscardine disease fungus</name>
    <name type="synonym">Tritirachium shiotae</name>
    <dbReference type="NCBI Taxonomy" id="176275"/>
    <lineage>
        <taxon>Eukaryota</taxon>
        <taxon>Fungi</taxon>
        <taxon>Dikarya</taxon>
        <taxon>Ascomycota</taxon>
        <taxon>Pezizomycotina</taxon>
        <taxon>Sordariomycetes</taxon>
        <taxon>Hypocreomycetidae</taxon>
        <taxon>Hypocreales</taxon>
        <taxon>Cordycipitaceae</taxon>
        <taxon>Beauveria</taxon>
    </lineage>
</organism>
<feature type="region of interest" description="Disordered" evidence="1">
    <location>
        <begin position="1"/>
        <end position="30"/>
    </location>
</feature>
<gene>
    <name evidence="2" type="ORF">BB8028_0010g00130</name>
</gene>
<comment type="caution">
    <text evidence="2">The sequence shown here is derived from an EMBL/GenBank/DDBJ whole genome shotgun (WGS) entry which is preliminary data.</text>
</comment>
<sequence length="114" mass="12617">MPQSSVKPVKWTGQGSRAHRERRPRNPHRHIQSVCITVNTCDGGLQYFDPITKRLQPLAEKSPGSVDTPIISRQPLDDLRPDRAGAPPTASYGAGLEELPECKVEKDDYMITGP</sequence>
<feature type="region of interest" description="Disordered" evidence="1">
    <location>
        <begin position="59"/>
        <end position="98"/>
    </location>
</feature>
<evidence type="ECO:0000313" key="2">
    <source>
        <dbReference type="EMBL" id="PQK18020.1"/>
    </source>
</evidence>
<dbReference type="Proteomes" id="UP000237441">
    <property type="component" value="Unassembled WGS sequence"/>
</dbReference>
<evidence type="ECO:0000313" key="3">
    <source>
        <dbReference type="Proteomes" id="UP000237441"/>
    </source>
</evidence>
<name>A0A2S7YPA3_BEABA</name>